<keyword evidence="1" id="KW-0472">Membrane</keyword>
<dbReference type="Proteomes" id="UP001601521">
    <property type="component" value="Unassembled WGS sequence"/>
</dbReference>
<evidence type="ECO:0000313" key="2">
    <source>
        <dbReference type="EMBL" id="MFF0454291.1"/>
    </source>
</evidence>
<organism evidence="2 3">
    <name type="scientific">Nocardia africana</name>
    <dbReference type="NCBI Taxonomy" id="134964"/>
    <lineage>
        <taxon>Bacteria</taxon>
        <taxon>Bacillati</taxon>
        <taxon>Actinomycetota</taxon>
        <taxon>Actinomycetes</taxon>
        <taxon>Mycobacteriales</taxon>
        <taxon>Nocardiaceae</taxon>
        <taxon>Nocardia</taxon>
    </lineage>
</organism>
<keyword evidence="1" id="KW-0812">Transmembrane</keyword>
<keyword evidence="1" id="KW-1133">Transmembrane helix</keyword>
<comment type="caution">
    <text evidence="2">The sequence shown here is derived from an EMBL/GenBank/DDBJ whole genome shotgun (WGS) entry which is preliminary data.</text>
</comment>
<sequence>METVGMVATGVVAAAIVALALVGIRSIPDMRRYLRMRRM</sequence>
<evidence type="ECO:0000313" key="3">
    <source>
        <dbReference type="Proteomes" id="UP001601521"/>
    </source>
</evidence>
<gene>
    <name evidence="2" type="ORF">ACFYTH_13070</name>
</gene>
<protein>
    <submittedName>
        <fullName evidence="2">DUF6893 family small protein</fullName>
    </submittedName>
</protein>
<dbReference type="InterPro" id="IPR054188">
    <property type="entry name" value="DUF6893"/>
</dbReference>
<dbReference type="Pfam" id="PF21833">
    <property type="entry name" value="DUF6893"/>
    <property type="match status" value="1"/>
</dbReference>
<dbReference type="RefSeq" id="WP_387251124.1">
    <property type="nucleotide sequence ID" value="NZ_JBIALX010000004.1"/>
</dbReference>
<accession>A0ABW6NJ46</accession>
<feature type="transmembrane region" description="Helical" evidence="1">
    <location>
        <begin position="6"/>
        <end position="28"/>
    </location>
</feature>
<evidence type="ECO:0000256" key="1">
    <source>
        <dbReference type="SAM" id="Phobius"/>
    </source>
</evidence>
<reference evidence="2 3" key="1">
    <citation type="submission" date="2024-10" db="EMBL/GenBank/DDBJ databases">
        <title>The Natural Products Discovery Center: Release of the First 8490 Sequenced Strains for Exploring Actinobacteria Biosynthetic Diversity.</title>
        <authorList>
            <person name="Kalkreuter E."/>
            <person name="Kautsar S.A."/>
            <person name="Yang D."/>
            <person name="Bader C.D."/>
            <person name="Teijaro C.N."/>
            <person name="Fluegel L."/>
            <person name="Davis C.M."/>
            <person name="Simpson J.R."/>
            <person name="Lauterbach L."/>
            <person name="Steele A.D."/>
            <person name="Gui C."/>
            <person name="Meng S."/>
            <person name="Li G."/>
            <person name="Viehrig K."/>
            <person name="Ye F."/>
            <person name="Su P."/>
            <person name="Kiefer A.F."/>
            <person name="Nichols A."/>
            <person name="Cepeda A.J."/>
            <person name="Yan W."/>
            <person name="Fan B."/>
            <person name="Jiang Y."/>
            <person name="Adhikari A."/>
            <person name="Zheng C.-J."/>
            <person name="Schuster L."/>
            <person name="Cowan T.M."/>
            <person name="Smanski M.J."/>
            <person name="Chevrette M.G."/>
            <person name="De Carvalho L.P.S."/>
            <person name="Shen B."/>
        </authorList>
    </citation>
    <scope>NUCLEOTIDE SEQUENCE [LARGE SCALE GENOMIC DNA]</scope>
    <source>
        <strain evidence="2 3">NPDC004550</strain>
    </source>
</reference>
<dbReference type="EMBL" id="JBIALX010000004">
    <property type="protein sequence ID" value="MFF0454291.1"/>
    <property type="molecule type" value="Genomic_DNA"/>
</dbReference>
<name>A0ABW6NJ46_9NOCA</name>
<proteinExistence type="predicted"/>
<keyword evidence="3" id="KW-1185">Reference proteome</keyword>